<organism evidence="4">
    <name type="scientific">Timema shepardi</name>
    <name type="common">Walking stick</name>
    <dbReference type="NCBI Taxonomy" id="629360"/>
    <lineage>
        <taxon>Eukaryota</taxon>
        <taxon>Metazoa</taxon>
        <taxon>Ecdysozoa</taxon>
        <taxon>Arthropoda</taxon>
        <taxon>Hexapoda</taxon>
        <taxon>Insecta</taxon>
        <taxon>Pterygota</taxon>
        <taxon>Neoptera</taxon>
        <taxon>Polyneoptera</taxon>
        <taxon>Phasmatodea</taxon>
        <taxon>Timematodea</taxon>
        <taxon>Timematoidea</taxon>
        <taxon>Timematidae</taxon>
        <taxon>Timema</taxon>
    </lineage>
</organism>
<dbReference type="AlphaFoldDB" id="A0A7R9G165"/>
<gene>
    <name evidence="4" type="ORF">TSIB3V08_LOCUS7153</name>
</gene>
<comment type="subcellular location">
    <subcellularLocation>
        <location evidence="1">Nucleus</location>
    </subcellularLocation>
</comment>
<name>A0A7R9G165_TIMSH</name>
<dbReference type="GO" id="GO:0003677">
    <property type="term" value="F:DNA binding"/>
    <property type="evidence" value="ECO:0007669"/>
    <property type="project" value="InterPro"/>
</dbReference>
<reference evidence="4" key="1">
    <citation type="submission" date="2020-11" db="EMBL/GenBank/DDBJ databases">
        <authorList>
            <person name="Tran Van P."/>
        </authorList>
    </citation>
    <scope>NUCLEOTIDE SEQUENCE</scope>
</reference>
<protein>
    <recommendedName>
        <fullName evidence="3">HTH psq-type domain-containing protein</fullName>
    </recommendedName>
</protein>
<dbReference type="SUPFAM" id="SSF46689">
    <property type="entry name" value="Homeodomain-like"/>
    <property type="match status" value="1"/>
</dbReference>
<dbReference type="InterPro" id="IPR007889">
    <property type="entry name" value="HTH_Psq"/>
</dbReference>
<feature type="region of interest" description="Disordered" evidence="2">
    <location>
        <begin position="260"/>
        <end position="281"/>
    </location>
</feature>
<accession>A0A7R9G165</accession>
<proteinExistence type="predicted"/>
<dbReference type="Gene3D" id="1.10.10.60">
    <property type="entry name" value="Homeodomain-like"/>
    <property type="match status" value="1"/>
</dbReference>
<evidence type="ECO:0000256" key="1">
    <source>
        <dbReference type="ARBA" id="ARBA00004123"/>
    </source>
</evidence>
<dbReference type="Pfam" id="PF05225">
    <property type="entry name" value="HTH_psq"/>
    <property type="match status" value="1"/>
</dbReference>
<sequence>MVQALHAMYDRPLHKEHSEQMDVIVLRNKDKYWTKSEGNPKNLCITYKSRQSLSRPQDSVGSTNMSKPRGQYGKGYNDSDMREALNKVLKEGWSLYKCSKEFKIPYNTLKDRLKVTPDAANMPVVKMGRPFFLTKEEESELASYVIQMQELGCGLSASEAMEESVTPKNIASGFSKSGIFPLNRVAVSDDVLKVSEVHEAFTTADKSVSSNGEIPSAVQDVQHENETPPPVHPAEIRTSISPSSAIELNTSALANYATEAGWTSNSENSSGDFIKTPDTKL</sequence>
<dbReference type="EMBL" id="OC003269">
    <property type="protein sequence ID" value="CAD7263062.1"/>
    <property type="molecule type" value="Genomic_DNA"/>
</dbReference>
<feature type="compositionally biased region" description="Polar residues" evidence="2">
    <location>
        <begin position="51"/>
        <end position="66"/>
    </location>
</feature>
<evidence type="ECO:0000259" key="3">
    <source>
        <dbReference type="Pfam" id="PF05225"/>
    </source>
</evidence>
<dbReference type="GO" id="GO:0005634">
    <property type="term" value="C:nucleus"/>
    <property type="evidence" value="ECO:0007669"/>
    <property type="project" value="UniProtKB-SubCell"/>
</dbReference>
<evidence type="ECO:0000256" key="2">
    <source>
        <dbReference type="SAM" id="MobiDB-lite"/>
    </source>
</evidence>
<feature type="region of interest" description="Disordered" evidence="2">
    <location>
        <begin position="51"/>
        <end position="77"/>
    </location>
</feature>
<dbReference type="InterPro" id="IPR009057">
    <property type="entry name" value="Homeodomain-like_sf"/>
</dbReference>
<feature type="domain" description="HTH psq-type" evidence="3">
    <location>
        <begin position="80"/>
        <end position="119"/>
    </location>
</feature>
<evidence type="ECO:0000313" key="4">
    <source>
        <dbReference type="EMBL" id="CAD7263062.1"/>
    </source>
</evidence>
<feature type="compositionally biased region" description="Polar residues" evidence="2">
    <location>
        <begin position="261"/>
        <end position="271"/>
    </location>
</feature>